<sequence length="37" mass="4160">MSSHAVTWTTVTWCSMLTRPHCMWVPVDEFSGCGLTT</sequence>
<dbReference type="WBParaSite" id="NBR_0000398001-mRNA-1">
    <property type="protein sequence ID" value="NBR_0000398001-mRNA-1"/>
    <property type="gene ID" value="NBR_0000398001"/>
</dbReference>
<gene>
    <name evidence="1" type="ORF">NBR_LOCUS3981</name>
</gene>
<dbReference type="AlphaFoldDB" id="A0A0N4XN78"/>
<dbReference type="Proteomes" id="UP000271162">
    <property type="component" value="Unassembled WGS sequence"/>
</dbReference>
<evidence type="ECO:0000313" key="2">
    <source>
        <dbReference type="Proteomes" id="UP000271162"/>
    </source>
</evidence>
<proteinExistence type="predicted"/>
<keyword evidence="2" id="KW-1185">Reference proteome</keyword>
<evidence type="ECO:0000313" key="3">
    <source>
        <dbReference type="WBParaSite" id="NBR_0000398001-mRNA-1"/>
    </source>
</evidence>
<reference evidence="1 2" key="2">
    <citation type="submission" date="2018-11" db="EMBL/GenBank/DDBJ databases">
        <authorList>
            <consortium name="Pathogen Informatics"/>
        </authorList>
    </citation>
    <scope>NUCLEOTIDE SEQUENCE [LARGE SCALE GENOMIC DNA]</scope>
</reference>
<dbReference type="EMBL" id="UYSL01006719">
    <property type="protein sequence ID" value="VDL67570.1"/>
    <property type="molecule type" value="Genomic_DNA"/>
</dbReference>
<name>A0A0N4XN78_NIPBR</name>
<reference evidence="3" key="1">
    <citation type="submission" date="2017-02" db="UniProtKB">
        <authorList>
            <consortium name="WormBaseParasite"/>
        </authorList>
    </citation>
    <scope>IDENTIFICATION</scope>
</reference>
<evidence type="ECO:0000313" key="1">
    <source>
        <dbReference type="EMBL" id="VDL67570.1"/>
    </source>
</evidence>
<organism evidence="3">
    <name type="scientific">Nippostrongylus brasiliensis</name>
    <name type="common">Rat hookworm</name>
    <dbReference type="NCBI Taxonomy" id="27835"/>
    <lineage>
        <taxon>Eukaryota</taxon>
        <taxon>Metazoa</taxon>
        <taxon>Ecdysozoa</taxon>
        <taxon>Nematoda</taxon>
        <taxon>Chromadorea</taxon>
        <taxon>Rhabditida</taxon>
        <taxon>Rhabditina</taxon>
        <taxon>Rhabditomorpha</taxon>
        <taxon>Strongyloidea</taxon>
        <taxon>Heligmosomidae</taxon>
        <taxon>Nippostrongylus</taxon>
    </lineage>
</organism>
<accession>A0A0N4XN78</accession>
<protein>
    <submittedName>
        <fullName evidence="1 3">Uncharacterized protein</fullName>
    </submittedName>
</protein>